<accession>A0AAV5WF57</accession>
<evidence type="ECO:0000256" key="3">
    <source>
        <dbReference type="SAM" id="Coils"/>
    </source>
</evidence>
<dbReference type="SUPFAM" id="SSF50156">
    <property type="entry name" value="PDZ domain-like"/>
    <property type="match status" value="1"/>
</dbReference>
<dbReference type="SMART" id="SM00228">
    <property type="entry name" value="PDZ"/>
    <property type="match status" value="1"/>
</dbReference>
<proteinExistence type="predicted"/>
<feature type="coiled-coil region" evidence="3">
    <location>
        <begin position="136"/>
        <end position="163"/>
    </location>
</feature>
<evidence type="ECO:0000313" key="5">
    <source>
        <dbReference type="EMBL" id="GMT28449.1"/>
    </source>
</evidence>
<dbReference type="Pfam" id="PF00595">
    <property type="entry name" value="PDZ"/>
    <property type="match status" value="1"/>
</dbReference>
<organism evidence="5 6">
    <name type="scientific">Pristionchus fissidentatus</name>
    <dbReference type="NCBI Taxonomy" id="1538716"/>
    <lineage>
        <taxon>Eukaryota</taxon>
        <taxon>Metazoa</taxon>
        <taxon>Ecdysozoa</taxon>
        <taxon>Nematoda</taxon>
        <taxon>Chromadorea</taxon>
        <taxon>Rhabditida</taxon>
        <taxon>Rhabditina</taxon>
        <taxon>Diplogasteromorpha</taxon>
        <taxon>Diplogasteroidea</taxon>
        <taxon>Neodiplogasteridae</taxon>
        <taxon>Pristionchus</taxon>
    </lineage>
</organism>
<comment type="caution">
    <text evidence="5">The sequence shown here is derived from an EMBL/GenBank/DDBJ whole genome shotgun (WGS) entry which is preliminary data.</text>
</comment>
<evidence type="ECO:0000256" key="1">
    <source>
        <dbReference type="ARBA" id="ARBA00004496"/>
    </source>
</evidence>
<dbReference type="InterPro" id="IPR036034">
    <property type="entry name" value="PDZ_sf"/>
</dbReference>
<dbReference type="Proteomes" id="UP001432322">
    <property type="component" value="Unassembled WGS sequence"/>
</dbReference>
<dbReference type="GO" id="GO:0005737">
    <property type="term" value="C:cytoplasm"/>
    <property type="evidence" value="ECO:0007669"/>
    <property type="project" value="UniProtKB-SubCell"/>
</dbReference>
<dbReference type="PANTHER" id="PTHR15963">
    <property type="entry name" value="GENERAL RECEPTOR FOR PHOSPHOINOSITIDES 1-ASSOCIATED SCAFFOLD PROTEIN-RELATED"/>
    <property type="match status" value="1"/>
</dbReference>
<name>A0AAV5WF57_9BILA</name>
<comment type="subcellular location">
    <subcellularLocation>
        <location evidence="1">Cytoplasm</location>
    </subcellularLocation>
</comment>
<evidence type="ECO:0000259" key="4">
    <source>
        <dbReference type="PROSITE" id="PS50106"/>
    </source>
</evidence>
<reference evidence="5" key="1">
    <citation type="submission" date="2023-10" db="EMBL/GenBank/DDBJ databases">
        <title>Genome assembly of Pristionchus species.</title>
        <authorList>
            <person name="Yoshida K."/>
            <person name="Sommer R.J."/>
        </authorList>
    </citation>
    <scope>NUCLEOTIDE SEQUENCE</scope>
    <source>
        <strain evidence="5">RS5133</strain>
    </source>
</reference>
<dbReference type="PROSITE" id="PS50106">
    <property type="entry name" value="PDZ"/>
    <property type="match status" value="1"/>
</dbReference>
<evidence type="ECO:0000256" key="2">
    <source>
        <dbReference type="ARBA" id="ARBA00022490"/>
    </source>
</evidence>
<dbReference type="PANTHER" id="PTHR15963:SF5">
    <property type="entry name" value="SHORT SPINDLE 6, ISOFORM A"/>
    <property type="match status" value="1"/>
</dbReference>
<keyword evidence="6" id="KW-1185">Reference proteome</keyword>
<sequence>MNEQCGTIACTLSMGREEVQFDRDRLVLPKVENGRRTIVINRSSVDESLGMSLQSDVIQTEDGELKRYTYLGNVQIGGLAHKSGLRNGDILVAVNGNEVLNMCHSNLRSLLSSTLEARIVVVARENCTLIHLHYTKILLRARLKQAEEELQQITCEEEDLLARYRNRLRNSSSSLSSSSSPSRVSRKIILTNVQRMDSVASSSATKQITRL</sequence>
<dbReference type="InterPro" id="IPR001478">
    <property type="entry name" value="PDZ"/>
</dbReference>
<keyword evidence="2" id="KW-0963">Cytoplasm</keyword>
<evidence type="ECO:0000313" key="6">
    <source>
        <dbReference type="Proteomes" id="UP001432322"/>
    </source>
</evidence>
<dbReference type="Gene3D" id="2.30.42.10">
    <property type="match status" value="1"/>
</dbReference>
<gene>
    <name evidence="5" type="ORF">PFISCL1PPCAC_19746</name>
</gene>
<dbReference type="EMBL" id="BTSY01000005">
    <property type="protein sequence ID" value="GMT28449.1"/>
    <property type="molecule type" value="Genomic_DNA"/>
</dbReference>
<protein>
    <recommendedName>
        <fullName evidence="4">PDZ domain-containing protein</fullName>
    </recommendedName>
</protein>
<feature type="domain" description="PDZ" evidence="4">
    <location>
        <begin position="37"/>
        <end position="126"/>
    </location>
</feature>
<keyword evidence="3" id="KW-0175">Coiled coil</keyword>
<dbReference type="AlphaFoldDB" id="A0AAV5WF57"/>
<dbReference type="InterPro" id="IPR052122">
    <property type="entry name" value="Intracell_Traff_Signaling_Reg"/>
</dbReference>